<keyword evidence="4" id="KW-1185">Reference proteome</keyword>
<feature type="transmembrane region" description="Helical" evidence="2">
    <location>
        <begin position="126"/>
        <end position="150"/>
    </location>
</feature>
<name>A0ABS1VQA1_9ACTN</name>
<keyword evidence="2" id="KW-0472">Membrane</keyword>
<protein>
    <submittedName>
        <fullName evidence="3">Uncharacterized protein</fullName>
    </submittedName>
</protein>
<dbReference type="EMBL" id="JAENHO010000006">
    <property type="protein sequence ID" value="MBL7256899.1"/>
    <property type="molecule type" value="Genomic_DNA"/>
</dbReference>
<keyword evidence="2" id="KW-0812">Transmembrane</keyword>
<keyword evidence="2" id="KW-1133">Transmembrane helix</keyword>
<evidence type="ECO:0000256" key="2">
    <source>
        <dbReference type="SAM" id="Phobius"/>
    </source>
</evidence>
<sequence>MSDATPPPSDPTFAPQPAFPPVSPPASPGGAAVPPGQPTFPPAAAPGQGYPAPSVPSQPGYPQYGQPEAPPASFGQPAYGQPQPGQPAYGPPQPGQPGQPGYPQPGYPAYQGLGTPAPKKRSTLKIVLLVVGLAGVLLVGLGVFGVSAIVSAAADPAKGAKVGDCLSATGTVADSGISDTSADIVDCSSVTAEYTVVARIEGESSPTSTACDKFFPGDERFFVYGSTAGDGYVLCLRPKG</sequence>
<comment type="caution">
    <text evidence="3">The sequence shown here is derived from an EMBL/GenBank/DDBJ whole genome shotgun (WGS) entry which is preliminary data.</text>
</comment>
<feature type="compositionally biased region" description="Pro residues" evidence="1">
    <location>
        <begin position="89"/>
        <end position="106"/>
    </location>
</feature>
<evidence type="ECO:0000313" key="4">
    <source>
        <dbReference type="Proteomes" id="UP000598996"/>
    </source>
</evidence>
<accession>A0ABS1VQA1</accession>
<reference evidence="3 4" key="1">
    <citation type="submission" date="2021-01" db="EMBL/GenBank/DDBJ databases">
        <title>Actinoplanes sp. nov. LDG1-01 isolated from lichen.</title>
        <authorList>
            <person name="Saeng-In P."/>
            <person name="Phongsopitanun W."/>
            <person name="Kanchanasin P."/>
            <person name="Yuki M."/>
            <person name="Kudo T."/>
            <person name="Ohkuma M."/>
            <person name="Tanasupawat S."/>
        </authorList>
    </citation>
    <scope>NUCLEOTIDE SEQUENCE [LARGE SCALE GENOMIC DNA]</scope>
    <source>
        <strain evidence="3 4">LDG1-01</strain>
    </source>
</reference>
<feature type="compositionally biased region" description="Low complexity" evidence="1">
    <location>
        <begin position="45"/>
        <end position="88"/>
    </location>
</feature>
<organism evidence="3 4">
    <name type="scientific">Paractinoplanes lichenicola</name>
    <dbReference type="NCBI Taxonomy" id="2802976"/>
    <lineage>
        <taxon>Bacteria</taxon>
        <taxon>Bacillati</taxon>
        <taxon>Actinomycetota</taxon>
        <taxon>Actinomycetes</taxon>
        <taxon>Micromonosporales</taxon>
        <taxon>Micromonosporaceae</taxon>
        <taxon>Paractinoplanes</taxon>
    </lineage>
</organism>
<dbReference type="Proteomes" id="UP000598996">
    <property type="component" value="Unassembled WGS sequence"/>
</dbReference>
<gene>
    <name evidence="3" type="ORF">JKJ07_21605</name>
</gene>
<feature type="region of interest" description="Disordered" evidence="1">
    <location>
        <begin position="1"/>
        <end position="114"/>
    </location>
</feature>
<evidence type="ECO:0000313" key="3">
    <source>
        <dbReference type="EMBL" id="MBL7256899.1"/>
    </source>
</evidence>
<dbReference type="RefSeq" id="WP_202993513.1">
    <property type="nucleotide sequence ID" value="NZ_JAENHO010000006.1"/>
</dbReference>
<feature type="compositionally biased region" description="Pro residues" evidence="1">
    <location>
        <begin position="1"/>
        <end position="10"/>
    </location>
</feature>
<proteinExistence type="predicted"/>
<feature type="compositionally biased region" description="Pro residues" evidence="1">
    <location>
        <begin position="17"/>
        <end position="27"/>
    </location>
</feature>
<evidence type="ECO:0000256" key="1">
    <source>
        <dbReference type="SAM" id="MobiDB-lite"/>
    </source>
</evidence>
<feature type="compositionally biased region" description="Pro residues" evidence="1">
    <location>
        <begin position="35"/>
        <end position="44"/>
    </location>
</feature>